<evidence type="ECO:0008006" key="8">
    <source>
        <dbReference type="Google" id="ProtNLM"/>
    </source>
</evidence>
<gene>
    <name evidence="6" type="ORF">TIFTF001_009196</name>
</gene>
<evidence type="ECO:0000256" key="4">
    <source>
        <dbReference type="ARBA" id="ARBA00023004"/>
    </source>
</evidence>
<sequence>MIRIELSKSIKNTYGNVLDAFVDSVFEFVDLPLLPSQKNFAPVEELGGPVVISSIEGNIPDNFPEGVYVRNGSNPLFGGLNSTKSVFGKSFQIWVEGEGMLHALYFGKNSYNNNNDSNWTVCYNNRYVETETFKLEKQRNKPSFLPTVGGDSSAIVSAYLLNLMRFGKVNKYSSNTNVFEHAGKLYSITEDHMPQEINISTLETLGNWTPWNRPFTSHPKRAPDTGELVMIGMNPMKPFAEIGVISADGKKLVHRADFKLDRCTYCHDFGITQRLFKFSKESYARIGVMPRYGDPDSIQWFQVQLNCTIHLFNCFEDGDDEVVVWGCRALDSVIPGPYDPNSKANFDAKIGNGVLYDRPYEWRLNMRTGEVRERNLTVDTEMSMDFPMINGNLTGLKNKFGYTQVLDVMATSTANHLPKYGGLAKLHFEELETRISSEGKKLEEGIKVEYHMFEKNTFCTGAAFVPNNKGGLLHEDDGWIVTFVHNEDTNTSQAFVIDAKKFSDKPVAKISLPCRVPYGFHGTFIPMS</sequence>
<dbReference type="GO" id="GO:0046872">
    <property type="term" value="F:metal ion binding"/>
    <property type="evidence" value="ECO:0007669"/>
    <property type="project" value="UniProtKB-KW"/>
</dbReference>
<feature type="binding site" evidence="5">
    <location>
        <position position="267"/>
    </location>
    <ligand>
        <name>Fe cation</name>
        <dbReference type="ChEBI" id="CHEBI:24875"/>
        <note>catalytic</note>
    </ligand>
</feature>
<organism evidence="6 7">
    <name type="scientific">Ficus carica</name>
    <name type="common">Common fig</name>
    <dbReference type="NCBI Taxonomy" id="3494"/>
    <lineage>
        <taxon>Eukaryota</taxon>
        <taxon>Viridiplantae</taxon>
        <taxon>Streptophyta</taxon>
        <taxon>Embryophyta</taxon>
        <taxon>Tracheophyta</taxon>
        <taxon>Spermatophyta</taxon>
        <taxon>Magnoliopsida</taxon>
        <taxon>eudicotyledons</taxon>
        <taxon>Gunneridae</taxon>
        <taxon>Pentapetalae</taxon>
        <taxon>rosids</taxon>
        <taxon>fabids</taxon>
        <taxon>Rosales</taxon>
        <taxon>Moraceae</taxon>
        <taxon>Ficeae</taxon>
        <taxon>Ficus</taxon>
    </lineage>
</organism>
<protein>
    <recommendedName>
        <fullName evidence="8">Carotenoid oxygenase</fullName>
    </recommendedName>
</protein>
<evidence type="ECO:0000256" key="2">
    <source>
        <dbReference type="ARBA" id="ARBA00022723"/>
    </source>
</evidence>
<evidence type="ECO:0000256" key="3">
    <source>
        <dbReference type="ARBA" id="ARBA00022964"/>
    </source>
</evidence>
<reference evidence="6" key="1">
    <citation type="submission" date="2023-07" db="EMBL/GenBank/DDBJ databases">
        <title>draft genome sequence of fig (Ficus carica).</title>
        <authorList>
            <person name="Takahashi T."/>
            <person name="Nishimura K."/>
        </authorList>
    </citation>
    <scope>NUCLEOTIDE SEQUENCE</scope>
</reference>
<dbReference type="GO" id="GO:0016121">
    <property type="term" value="P:carotene catabolic process"/>
    <property type="evidence" value="ECO:0007669"/>
    <property type="project" value="TreeGrafter"/>
</dbReference>
<dbReference type="PANTHER" id="PTHR10543:SF142">
    <property type="entry name" value="OS06G0162550 PROTEIN"/>
    <property type="match status" value="1"/>
</dbReference>
<dbReference type="GO" id="GO:0009570">
    <property type="term" value="C:chloroplast stroma"/>
    <property type="evidence" value="ECO:0007669"/>
    <property type="project" value="TreeGrafter"/>
</dbReference>
<evidence type="ECO:0000313" key="7">
    <source>
        <dbReference type="Proteomes" id="UP001187192"/>
    </source>
</evidence>
<accession>A0AA88D2D5</accession>
<dbReference type="InterPro" id="IPR004294">
    <property type="entry name" value="Carotenoid_Oase"/>
</dbReference>
<dbReference type="PANTHER" id="PTHR10543">
    <property type="entry name" value="BETA-CAROTENE DIOXYGENASE"/>
    <property type="match status" value="1"/>
</dbReference>
<comment type="similarity">
    <text evidence="1">Belongs to the carotenoid oxygenase family.</text>
</comment>
<proteinExistence type="inferred from homology"/>
<evidence type="ECO:0000256" key="1">
    <source>
        <dbReference type="ARBA" id="ARBA00006787"/>
    </source>
</evidence>
<name>A0AA88D2D5_FICCA</name>
<keyword evidence="2 5" id="KW-0479">Metal-binding</keyword>
<feature type="binding site" evidence="5">
    <location>
        <position position="218"/>
    </location>
    <ligand>
        <name>Fe cation</name>
        <dbReference type="ChEBI" id="CHEBI:24875"/>
        <note>catalytic</note>
    </ligand>
</feature>
<feature type="binding site" evidence="5">
    <location>
        <position position="310"/>
    </location>
    <ligand>
        <name>Fe cation</name>
        <dbReference type="ChEBI" id="CHEBI:24875"/>
        <note>catalytic</note>
    </ligand>
</feature>
<evidence type="ECO:0000313" key="6">
    <source>
        <dbReference type="EMBL" id="GMN39971.1"/>
    </source>
</evidence>
<dbReference type="AlphaFoldDB" id="A0AA88D2D5"/>
<keyword evidence="3" id="KW-0223">Dioxygenase</keyword>
<comment type="cofactor">
    <cofactor evidence="5">
        <name>Fe(2+)</name>
        <dbReference type="ChEBI" id="CHEBI:29033"/>
    </cofactor>
    <text evidence="5">Binds 1 Fe(2+) ion per subunit.</text>
</comment>
<dbReference type="EMBL" id="BTGU01000010">
    <property type="protein sequence ID" value="GMN39971.1"/>
    <property type="molecule type" value="Genomic_DNA"/>
</dbReference>
<dbReference type="Pfam" id="PF03055">
    <property type="entry name" value="RPE65"/>
    <property type="match status" value="2"/>
</dbReference>
<keyword evidence="4 5" id="KW-0408">Iron</keyword>
<keyword evidence="3" id="KW-0560">Oxidoreductase</keyword>
<dbReference type="GO" id="GO:0010436">
    <property type="term" value="F:carotenoid dioxygenase activity"/>
    <property type="evidence" value="ECO:0007669"/>
    <property type="project" value="TreeGrafter"/>
</dbReference>
<dbReference type="Proteomes" id="UP001187192">
    <property type="component" value="Unassembled WGS sequence"/>
</dbReference>
<feature type="binding site" evidence="5">
    <location>
        <position position="521"/>
    </location>
    <ligand>
        <name>Fe cation</name>
        <dbReference type="ChEBI" id="CHEBI:24875"/>
        <note>catalytic</note>
    </ligand>
</feature>
<keyword evidence="7" id="KW-1185">Reference proteome</keyword>
<evidence type="ECO:0000256" key="5">
    <source>
        <dbReference type="PIRSR" id="PIRSR604294-1"/>
    </source>
</evidence>
<comment type="caution">
    <text evidence="6">The sequence shown here is derived from an EMBL/GenBank/DDBJ whole genome shotgun (WGS) entry which is preliminary data.</text>
</comment>